<keyword evidence="1" id="KW-1133">Transmembrane helix</keyword>
<dbReference type="EMBL" id="BEXB01000095">
    <property type="protein sequence ID" value="GAY79126.1"/>
    <property type="molecule type" value="Genomic_DNA"/>
</dbReference>
<proteinExistence type="predicted"/>
<dbReference type="AlphaFoldDB" id="A0A4Y1ZIU5"/>
<keyword evidence="1" id="KW-0812">Transmembrane</keyword>
<evidence type="ECO:0000313" key="2">
    <source>
        <dbReference type="EMBL" id="GAY79126.1"/>
    </source>
</evidence>
<organism evidence="2 3">
    <name type="scientific">Sporolactobacillus inulinus</name>
    <dbReference type="NCBI Taxonomy" id="2078"/>
    <lineage>
        <taxon>Bacteria</taxon>
        <taxon>Bacillati</taxon>
        <taxon>Bacillota</taxon>
        <taxon>Bacilli</taxon>
        <taxon>Bacillales</taxon>
        <taxon>Sporolactobacillaceae</taxon>
        <taxon>Sporolactobacillus</taxon>
    </lineage>
</organism>
<comment type="caution">
    <text evidence="2">The sequence shown here is derived from an EMBL/GenBank/DDBJ whole genome shotgun (WGS) entry which is preliminary data.</text>
</comment>
<evidence type="ECO:0000256" key="1">
    <source>
        <dbReference type="SAM" id="Phobius"/>
    </source>
</evidence>
<dbReference type="InterPro" id="IPR046664">
    <property type="entry name" value="DUF6773"/>
</dbReference>
<sequence length="112" mass="13117">MRINDVKDERIMMESNNIISAVSGILVLGIVGDIFFKIYSNKPIQSYLFEVIVLIIAGIFYLIEATRKGVLELINNQKEKRKIENKVCIDKYSFSIIFRRSRFVFWASQIEY</sequence>
<accession>A0A4Y1ZIU5</accession>
<gene>
    <name evidence="2" type="ORF">NBRC111894_4680</name>
</gene>
<feature type="transmembrane region" description="Helical" evidence="1">
    <location>
        <begin position="44"/>
        <end position="63"/>
    </location>
</feature>
<keyword evidence="1" id="KW-0472">Membrane</keyword>
<dbReference type="Proteomes" id="UP000319716">
    <property type="component" value="Unassembled WGS sequence"/>
</dbReference>
<dbReference type="Pfam" id="PF20563">
    <property type="entry name" value="DUF6773"/>
    <property type="match status" value="1"/>
</dbReference>
<feature type="transmembrane region" description="Helical" evidence="1">
    <location>
        <begin position="21"/>
        <end position="38"/>
    </location>
</feature>
<reference evidence="2 3" key="1">
    <citation type="submission" date="2017-11" db="EMBL/GenBank/DDBJ databases">
        <title>Draft Genome Sequence of Sporolactobacillus inulinus NBRC 111894 Isolated from Koso, a Japanese Sugar-Vegetable Fermented Beverage.</title>
        <authorList>
            <person name="Chiou T.Y."/>
            <person name="Oshima K."/>
            <person name="Suda W."/>
            <person name="Hattori M."/>
            <person name="Takahashi T."/>
        </authorList>
    </citation>
    <scope>NUCLEOTIDE SEQUENCE [LARGE SCALE GENOMIC DNA]</scope>
    <source>
        <strain evidence="2 3">NBRC111894</strain>
    </source>
</reference>
<evidence type="ECO:0000313" key="3">
    <source>
        <dbReference type="Proteomes" id="UP000319716"/>
    </source>
</evidence>
<protein>
    <submittedName>
        <fullName evidence="2">Uncharacterized protein</fullName>
    </submittedName>
</protein>
<name>A0A4Y1ZIU5_9BACL</name>
<dbReference type="RefSeq" id="WP_262393666.1">
    <property type="nucleotide sequence ID" value="NZ_BEXB01000095.1"/>
</dbReference>